<dbReference type="Proteomes" id="UP000749559">
    <property type="component" value="Unassembled WGS sequence"/>
</dbReference>
<feature type="transmembrane region" description="Helical" evidence="2">
    <location>
        <begin position="562"/>
        <end position="582"/>
    </location>
</feature>
<evidence type="ECO:0000313" key="5">
    <source>
        <dbReference type="Proteomes" id="UP000749559"/>
    </source>
</evidence>
<feature type="transmembrane region" description="Helical" evidence="2">
    <location>
        <begin position="709"/>
        <end position="730"/>
    </location>
</feature>
<dbReference type="PANTHER" id="PTHR11161:SF0">
    <property type="entry name" value="O-ACYLTRANSFERASE LIKE PROTEIN"/>
    <property type="match status" value="1"/>
</dbReference>
<dbReference type="Pfam" id="PF01757">
    <property type="entry name" value="Acyl_transf_3"/>
    <property type="match status" value="1"/>
</dbReference>
<feature type="compositionally biased region" description="Low complexity" evidence="1">
    <location>
        <begin position="253"/>
        <end position="264"/>
    </location>
</feature>
<dbReference type="PANTHER" id="PTHR11161">
    <property type="entry name" value="O-ACYLTRANSFERASE"/>
    <property type="match status" value="1"/>
</dbReference>
<feature type="transmembrane region" description="Helical" evidence="2">
    <location>
        <begin position="589"/>
        <end position="610"/>
    </location>
</feature>
<sequence>MRSFVHVMHCSAWSHLWVKAEKSSPWAILSRGFAISGEGIVSTDAPEIAPKEKVTAFQVRGTSIVYDSMGKPNTGSLHGNTHWMGTYDECQAINYRIWEYGREPRDVQGTYCTVQLNTSMSQFSTPLVRIPAMPDYMGLCVPKTCSAGDLMAFIGNDSLADLGIWFLPIHATNAWCSETPNISSDSRAIACICVLAVFAVLVFTATILHGLGYLHHKHKEATLSDGANANDNSEDSWDNNPPNYMVNRGFEPSMSTSTTSSATSINLDSPHIVTNKSSEGTFLPAYDYTPKFNSPNDSKIQANFTELRRRAGEEKKVTFGLDDPCLKGGVPGFEGTNDEVTEEETVPKEHIRLKWRELRFIGQSVEDPKPEKSTIWHRLLLMFSMYNNIPKLLDTTHPPERIKVLNAMRFFSLCWIILGNTFNLGTASSYIITTSNLKTKTPEFRETFTHQAVLNAFFAVDTFFVVGGVSIVYLFLSTMKHFDCEITPTMMLHLLFQRFWRLIPLYMSVIMVFTCLQPYFGDGPVYPMETTELSYCEKHWWTNLLFINNIVHDREPCLVHTWYLSADMQFFIISSIILIILIKWPKVAYITIALLFCVNCTVTAIEAFRIRSSPTLQNDHAEYWNSMFTKPWCRIGPYLIGILLGVLLYETEGRLPFYNWKRWIFVTCGWAISLTCISAVVYGIYAENRQGGAPWSVGVYVLYETTKHYVFALAVAWIIFACASGNGGFVNHILCWDTFIPLCRLTYASYLVHPIIIYRAMYVTRAPIHVNYSSMAYFYIGHVALSYATSLLLNTFLGTPLLGLKIEIMKYISNLKKPKADDEQSKSQNHFESRLAFTTLRKMSVENSIKTARKNSSKLEISTVQSDVKNTWNVSGKDNETNIVSYEQTHSQLSKPIVNGIGLGRDHVTML</sequence>
<dbReference type="InterPro" id="IPR006621">
    <property type="entry name" value="Nose-resist-to-fluoxetine_N"/>
</dbReference>
<feature type="domain" description="Nose resistant-to-fluoxetine protein N-terminal" evidence="3">
    <location>
        <begin position="51"/>
        <end position="178"/>
    </location>
</feature>
<protein>
    <recommendedName>
        <fullName evidence="3">Nose resistant-to-fluoxetine protein N-terminal domain-containing protein</fullName>
    </recommendedName>
</protein>
<dbReference type="GO" id="GO:0016747">
    <property type="term" value="F:acyltransferase activity, transferring groups other than amino-acyl groups"/>
    <property type="evidence" value="ECO:0007669"/>
    <property type="project" value="InterPro"/>
</dbReference>
<feature type="region of interest" description="Disordered" evidence="1">
    <location>
        <begin position="225"/>
        <end position="266"/>
    </location>
</feature>
<dbReference type="SMART" id="SM00703">
    <property type="entry name" value="NRF"/>
    <property type="match status" value="1"/>
</dbReference>
<organism evidence="4 5">
    <name type="scientific">Owenia fusiformis</name>
    <name type="common">Polychaete worm</name>
    <dbReference type="NCBI Taxonomy" id="6347"/>
    <lineage>
        <taxon>Eukaryota</taxon>
        <taxon>Metazoa</taxon>
        <taxon>Spiralia</taxon>
        <taxon>Lophotrochozoa</taxon>
        <taxon>Annelida</taxon>
        <taxon>Polychaeta</taxon>
        <taxon>Sedentaria</taxon>
        <taxon>Canalipalpata</taxon>
        <taxon>Sabellida</taxon>
        <taxon>Oweniida</taxon>
        <taxon>Oweniidae</taxon>
        <taxon>Owenia</taxon>
    </lineage>
</organism>
<dbReference type="InterPro" id="IPR052728">
    <property type="entry name" value="O2_lipid_transport_reg"/>
</dbReference>
<dbReference type="AlphaFoldDB" id="A0A8S4PUI1"/>
<evidence type="ECO:0000256" key="2">
    <source>
        <dbReference type="SAM" id="Phobius"/>
    </source>
</evidence>
<feature type="transmembrane region" description="Helical" evidence="2">
    <location>
        <begin position="499"/>
        <end position="520"/>
    </location>
</feature>
<feature type="transmembrane region" description="Helical" evidence="2">
    <location>
        <begin position="452"/>
        <end position="476"/>
    </location>
</feature>
<feature type="transmembrane region" description="Helical" evidence="2">
    <location>
        <begin position="410"/>
        <end position="432"/>
    </location>
</feature>
<gene>
    <name evidence="4" type="ORF">OFUS_LOCUS21554</name>
</gene>
<comment type="caution">
    <text evidence="4">The sequence shown here is derived from an EMBL/GenBank/DDBJ whole genome shotgun (WGS) entry which is preliminary data.</text>
</comment>
<reference evidence="4" key="1">
    <citation type="submission" date="2022-03" db="EMBL/GenBank/DDBJ databases">
        <authorList>
            <person name="Martin C."/>
        </authorList>
    </citation>
    <scope>NUCLEOTIDE SEQUENCE</scope>
</reference>
<keyword evidence="5" id="KW-1185">Reference proteome</keyword>
<dbReference type="InterPro" id="IPR002656">
    <property type="entry name" value="Acyl_transf_3_dom"/>
</dbReference>
<feature type="transmembrane region" description="Helical" evidence="2">
    <location>
        <begin position="635"/>
        <end position="651"/>
    </location>
</feature>
<feature type="transmembrane region" description="Helical" evidence="2">
    <location>
        <begin position="776"/>
        <end position="804"/>
    </location>
</feature>
<feature type="transmembrane region" description="Helical" evidence="2">
    <location>
        <begin position="663"/>
        <end position="685"/>
    </location>
</feature>
<proteinExistence type="predicted"/>
<feature type="transmembrane region" description="Helical" evidence="2">
    <location>
        <begin position="742"/>
        <end position="764"/>
    </location>
</feature>
<feature type="transmembrane region" description="Helical" evidence="2">
    <location>
        <begin position="187"/>
        <end position="214"/>
    </location>
</feature>
<evidence type="ECO:0000256" key="1">
    <source>
        <dbReference type="SAM" id="MobiDB-lite"/>
    </source>
</evidence>
<evidence type="ECO:0000313" key="4">
    <source>
        <dbReference type="EMBL" id="CAH1797227.1"/>
    </source>
</evidence>
<keyword evidence="2" id="KW-0472">Membrane</keyword>
<evidence type="ECO:0000259" key="3">
    <source>
        <dbReference type="SMART" id="SM00703"/>
    </source>
</evidence>
<dbReference type="Pfam" id="PF20146">
    <property type="entry name" value="NRF"/>
    <property type="match status" value="1"/>
</dbReference>
<keyword evidence="2" id="KW-0812">Transmembrane</keyword>
<dbReference type="OrthoDB" id="207378at2759"/>
<dbReference type="EMBL" id="CAIIXF020000010">
    <property type="protein sequence ID" value="CAH1797227.1"/>
    <property type="molecule type" value="Genomic_DNA"/>
</dbReference>
<accession>A0A8S4PUI1</accession>
<keyword evidence="2" id="KW-1133">Transmembrane helix</keyword>
<name>A0A8S4PUI1_OWEFU</name>